<evidence type="ECO:0000256" key="6">
    <source>
        <dbReference type="ARBA" id="ARBA00022806"/>
    </source>
</evidence>
<keyword evidence="20" id="KW-1185">Reference proteome</keyword>
<keyword evidence="4 14" id="KW-0547">Nucleotide-binding</keyword>
<feature type="compositionally biased region" description="Basic and acidic residues" evidence="16">
    <location>
        <begin position="561"/>
        <end position="575"/>
    </location>
</feature>
<dbReference type="Gene3D" id="3.40.50.300">
    <property type="entry name" value="P-loop containing nucleotide triphosphate hydrolases"/>
    <property type="match status" value="2"/>
</dbReference>
<dbReference type="STRING" id="2025994.A0A2T3A895"/>
<keyword evidence="3" id="KW-0698">rRNA processing</keyword>
<feature type="region of interest" description="Disordered" evidence="16">
    <location>
        <begin position="561"/>
        <end position="596"/>
    </location>
</feature>
<dbReference type="InterPro" id="IPR014001">
    <property type="entry name" value="Helicase_ATP-bd"/>
</dbReference>
<dbReference type="GO" id="GO:0005730">
    <property type="term" value="C:nucleolus"/>
    <property type="evidence" value="ECO:0007669"/>
    <property type="project" value="UniProtKB-SubCell"/>
</dbReference>
<dbReference type="PANTHER" id="PTHR24031">
    <property type="entry name" value="RNA HELICASE"/>
    <property type="match status" value="1"/>
</dbReference>
<dbReference type="InterPro" id="IPR056330">
    <property type="entry name" value="CTT_SPB4"/>
</dbReference>
<organism evidence="19 20">
    <name type="scientific">Coniella lustricola</name>
    <dbReference type="NCBI Taxonomy" id="2025994"/>
    <lineage>
        <taxon>Eukaryota</taxon>
        <taxon>Fungi</taxon>
        <taxon>Dikarya</taxon>
        <taxon>Ascomycota</taxon>
        <taxon>Pezizomycotina</taxon>
        <taxon>Sordariomycetes</taxon>
        <taxon>Sordariomycetidae</taxon>
        <taxon>Diaporthales</taxon>
        <taxon>Schizoparmaceae</taxon>
        <taxon>Coniella</taxon>
    </lineage>
</organism>
<evidence type="ECO:0000256" key="3">
    <source>
        <dbReference type="ARBA" id="ARBA00022552"/>
    </source>
</evidence>
<evidence type="ECO:0000313" key="20">
    <source>
        <dbReference type="Proteomes" id="UP000241462"/>
    </source>
</evidence>
<protein>
    <recommendedName>
        <fullName evidence="15">ATP-dependent RNA helicase</fullName>
        <ecNumber evidence="15">3.6.4.13</ecNumber>
    </recommendedName>
</protein>
<evidence type="ECO:0000256" key="1">
    <source>
        <dbReference type="ARBA" id="ARBA00004604"/>
    </source>
</evidence>
<keyword evidence="2" id="KW-0690">Ribosome biogenesis</keyword>
<dbReference type="CDD" id="cd17960">
    <property type="entry name" value="DEADc_DDX55"/>
    <property type="match status" value="1"/>
</dbReference>
<feature type="compositionally biased region" description="Basic and acidic residues" evidence="16">
    <location>
        <begin position="617"/>
        <end position="627"/>
    </location>
</feature>
<comment type="subcellular location">
    <subcellularLocation>
        <location evidence="1">Nucleus</location>
        <location evidence="1">Nucleolus</location>
    </subcellularLocation>
</comment>
<keyword evidence="5 14" id="KW-0378">Hydrolase</keyword>
<dbReference type="Pfam" id="PF23681">
    <property type="entry name" value="CTT_SPB4"/>
    <property type="match status" value="1"/>
</dbReference>
<evidence type="ECO:0000313" key="19">
    <source>
        <dbReference type="EMBL" id="PSR85598.1"/>
    </source>
</evidence>
<gene>
    <name evidence="19" type="ORF">BD289DRAFT_368270</name>
</gene>
<keyword evidence="10" id="KW-0539">Nucleus</keyword>
<keyword evidence="8 15" id="KW-0694">RNA-binding</keyword>
<proteinExistence type="inferred from homology"/>
<evidence type="ECO:0000256" key="9">
    <source>
        <dbReference type="ARBA" id="ARBA00023054"/>
    </source>
</evidence>
<dbReference type="InterPro" id="IPR001650">
    <property type="entry name" value="Helicase_C-like"/>
</dbReference>
<dbReference type="InterPro" id="IPR000629">
    <property type="entry name" value="RNA-helicase_DEAD-box_CS"/>
</dbReference>
<feature type="region of interest" description="Disordered" evidence="16">
    <location>
        <begin position="616"/>
        <end position="639"/>
    </location>
</feature>
<dbReference type="GO" id="GO:0005524">
    <property type="term" value="F:ATP binding"/>
    <property type="evidence" value="ECO:0007669"/>
    <property type="project" value="UniProtKB-UniRule"/>
</dbReference>
<evidence type="ECO:0000256" key="4">
    <source>
        <dbReference type="ARBA" id="ARBA00022741"/>
    </source>
</evidence>
<dbReference type="OrthoDB" id="7396459at2759"/>
<comment type="similarity">
    <text evidence="12">Belongs to the DEAD box helicase family. DDX55/SPB4 subfamily.</text>
</comment>
<dbReference type="Pfam" id="PF00271">
    <property type="entry name" value="Helicase_C"/>
    <property type="match status" value="1"/>
</dbReference>
<dbReference type="InParanoid" id="A0A2T3A895"/>
<feature type="domain" description="Helicase ATP-binding" evidence="17">
    <location>
        <begin position="46"/>
        <end position="247"/>
    </location>
</feature>
<dbReference type="SMART" id="SM00487">
    <property type="entry name" value="DEXDc"/>
    <property type="match status" value="1"/>
</dbReference>
<dbReference type="PROSITE" id="PS00039">
    <property type="entry name" value="DEAD_ATP_HELICASE"/>
    <property type="match status" value="1"/>
</dbReference>
<evidence type="ECO:0000256" key="14">
    <source>
        <dbReference type="RuleBase" id="RU000492"/>
    </source>
</evidence>
<dbReference type="GO" id="GO:0006364">
    <property type="term" value="P:rRNA processing"/>
    <property type="evidence" value="ECO:0007669"/>
    <property type="project" value="UniProtKB-KW"/>
</dbReference>
<dbReference type="SUPFAM" id="SSF52540">
    <property type="entry name" value="P-loop containing nucleoside triphosphate hydrolases"/>
    <property type="match status" value="1"/>
</dbReference>
<dbReference type="GO" id="GO:0003724">
    <property type="term" value="F:RNA helicase activity"/>
    <property type="evidence" value="ECO:0007669"/>
    <property type="project" value="UniProtKB-EC"/>
</dbReference>
<keyword evidence="6 14" id="KW-0347">Helicase</keyword>
<comment type="function">
    <text evidence="15">RNA helicase.</text>
</comment>
<accession>A0A2T3A895</accession>
<dbReference type="GO" id="GO:0016887">
    <property type="term" value="F:ATP hydrolysis activity"/>
    <property type="evidence" value="ECO:0007669"/>
    <property type="project" value="RHEA"/>
</dbReference>
<evidence type="ECO:0000256" key="16">
    <source>
        <dbReference type="SAM" id="MobiDB-lite"/>
    </source>
</evidence>
<evidence type="ECO:0000256" key="12">
    <source>
        <dbReference type="ARBA" id="ARBA00038002"/>
    </source>
</evidence>
<evidence type="ECO:0000256" key="7">
    <source>
        <dbReference type="ARBA" id="ARBA00022840"/>
    </source>
</evidence>
<feature type="compositionally biased region" description="Acidic residues" evidence="16">
    <location>
        <begin position="629"/>
        <end position="639"/>
    </location>
</feature>
<evidence type="ECO:0000256" key="10">
    <source>
        <dbReference type="ARBA" id="ARBA00023242"/>
    </source>
</evidence>
<dbReference type="InterPro" id="IPR025313">
    <property type="entry name" value="SPB4-like_CTE"/>
</dbReference>
<dbReference type="FunCoup" id="A0A2T3A895">
    <property type="interactions" value="1130"/>
</dbReference>
<dbReference type="SMART" id="SM01178">
    <property type="entry name" value="DUF4217"/>
    <property type="match status" value="1"/>
</dbReference>
<evidence type="ECO:0000256" key="13">
    <source>
        <dbReference type="ARBA" id="ARBA00038757"/>
    </source>
</evidence>
<evidence type="ECO:0000256" key="5">
    <source>
        <dbReference type="ARBA" id="ARBA00022801"/>
    </source>
</evidence>
<name>A0A2T3A895_9PEZI</name>
<dbReference type="InterPro" id="IPR011545">
    <property type="entry name" value="DEAD/DEAH_box_helicase_dom"/>
</dbReference>
<dbReference type="Pfam" id="PF13959">
    <property type="entry name" value="CTE_SPB4"/>
    <property type="match status" value="1"/>
</dbReference>
<evidence type="ECO:0000259" key="18">
    <source>
        <dbReference type="PROSITE" id="PS51194"/>
    </source>
</evidence>
<dbReference type="Proteomes" id="UP000241462">
    <property type="component" value="Unassembled WGS sequence"/>
</dbReference>
<dbReference type="PROSITE" id="PS51192">
    <property type="entry name" value="HELICASE_ATP_BIND_1"/>
    <property type="match status" value="1"/>
</dbReference>
<comment type="function">
    <text evidence="11">ATP-binding RNA helicase involved in the biogenesis of 60S ribosomal subunits. Binds 90S pre-ribosomal particles and dissociates from pre-60S ribosomal particles after processing of 27SB pre-rRNA. Required for the normal formation of 18S rRNA through the processing of pre-rRNAs at sites A0, A1 and A2, and the normal formation of 25S and 5.8S rRNAs through the processing of pre-rRNAs at sites C1 and C2.</text>
</comment>
<evidence type="ECO:0000256" key="8">
    <source>
        <dbReference type="ARBA" id="ARBA00022884"/>
    </source>
</evidence>
<comment type="subunit">
    <text evidence="13">Component of pre-60S ribosomal complexes.</text>
</comment>
<dbReference type="Pfam" id="PF00270">
    <property type="entry name" value="DEAD"/>
    <property type="match status" value="1"/>
</dbReference>
<feature type="domain" description="Helicase C-terminal" evidence="18">
    <location>
        <begin position="284"/>
        <end position="433"/>
    </location>
</feature>
<dbReference type="EMBL" id="KZ678440">
    <property type="protein sequence ID" value="PSR85598.1"/>
    <property type="molecule type" value="Genomic_DNA"/>
</dbReference>
<dbReference type="GO" id="GO:0003723">
    <property type="term" value="F:RNA binding"/>
    <property type="evidence" value="ECO:0007669"/>
    <property type="project" value="UniProtKB-UniRule"/>
</dbReference>
<dbReference type="CDD" id="cd18787">
    <property type="entry name" value="SF2_C_DEAD"/>
    <property type="match status" value="1"/>
</dbReference>
<dbReference type="PROSITE" id="PS51194">
    <property type="entry name" value="HELICASE_CTER"/>
    <property type="match status" value="1"/>
</dbReference>
<dbReference type="EC" id="3.6.4.13" evidence="15"/>
<dbReference type="SMART" id="SM00490">
    <property type="entry name" value="HELICc"/>
    <property type="match status" value="1"/>
</dbReference>
<reference evidence="19 20" key="1">
    <citation type="journal article" date="2018" name="Mycol. Prog.">
        <title>Coniella lustricola, a new species from submerged detritus.</title>
        <authorList>
            <person name="Raudabaugh D.B."/>
            <person name="Iturriaga T."/>
            <person name="Carver A."/>
            <person name="Mondo S."/>
            <person name="Pangilinan J."/>
            <person name="Lipzen A."/>
            <person name="He G."/>
            <person name="Amirebrahimi M."/>
            <person name="Grigoriev I.V."/>
            <person name="Miller A.N."/>
        </authorList>
    </citation>
    <scope>NUCLEOTIDE SEQUENCE [LARGE SCALE GENOMIC DNA]</scope>
    <source>
        <strain evidence="19 20">B22-T-1</strain>
    </source>
</reference>
<comment type="catalytic activity">
    <reaction evidence="15">
        <text>ATP + H2O = ADP + phosphate + H(+)</text>
        <dbReference type="Rhea" id="RHEA:13065"/>
        <dbReference type="ChEBI" id="CHEBI:15377"/>
        <dbReference type="ChEBI" id="CHEBI:15378"/>
        <dbReference type="ChEBI" id="CHEBI:30616"/>
        <dbReference type="ChEBI" id="CHEBI:43474"/>
        <dbReference type="ChEBI" id="CHEBI:456216"/>
        <dbReference type="EC" id="3.6.4.13"/>
    </reaction>
</comment>
<evidence type="ECO:0000256" key="2">
    <source>
        <dbReference type="ARBA" id="ARBA00022517"/>
    </source>
</evidence>
<dbReference type="InterPro" id="IPR027417">
    <property type="entry name" value="P-loop_NTPase"/>
</dbReference>
<evidence type="ECO:0000259" key="17">
    <source>
        <dbReference type="PROSITE" id="PS51192"/>
    </source>
</evidence>
<evidence type="ECO:0000256" key="11">
    <source>
        <dbReference type="ARBA" id="ARBA00037566"/>
    </source>
</evidence>
<keyword evidence="9" id="KW-0175">Coiled coil</keyword>
<keyword evidence="7 14" id="KW-0067">ATP-binding</keyword>
<evidence type="ECO:0000256" key="15">
    <source>
        <dbReference type="RuleBase" id="RU365068"/>
    </source>
</evidence>
<dbReference type="AlphaFoldDB" id="A0A2T3A895"/>
<comment type="domain">
    <text evidence="15">The Q motif is unique to and characteristic of the DEAD box family of RNA helicases and controls ATP binding and hydrolysis.</text>
</comment>
<sequence length="639" mass="71119">MAPKNTTKKDLRAWDALTPPLADWILDSINSNGWGARMTPVQAATIPLFRRNTDVVVEAVTGSGKTLSYLIPAIDKIMSADESLKPHNVTGIIVSPTRELAQQIYDVLTTNILPFHPASAEILPTLKDEEEKRPASKEPVVVPQLLIAGLTKPRADLSFFVRKSPNLLIATPGRLAEMLASPLVKTSNLEVLVLDEADRLLDLGFKPQINTILGYLPKQRRTGLFSASMSEAVSELIRAGLRNPQRIAVTVKSLKDGSIIEERKTPASLQLTYMVLKASHKLPALAHLLQDLSPQPTKTIVFFNTCESVRYFAKVLPAIIPAGFELVPLHGKLRPETRDKNFARFLTATAPTILLCTDVAARGLDIPQVDLVVQDPPQDPKTYIHRAGRAGRAGRRGLAVVMLHPGREEDFIHFLDVRKTPVQPLRDPKISITDDEADRAAAKIRALAMADRDVFDMSHKAFPSFIRSYSKHEASSIFRITDLDWYELAKQYGLLQLPKMAELKGLEIDRTLGLGIDIQSIPYKDKVRERKRQIAVAEWKAAVENGDVAAAAQRVVATKKRNEAWSGKAEREEDRRKRRAKKDKKREAARLAGLTDEGKLEQQKLEELLAQVRAKVRKENGGDKMQVDGDVEDFDGFED</sequence>